<dbReference type="EMBL" id="WNJO01000026">
    <property type="protein sequence ID" value="MTV83330.1"/>
    <property type="molecule type" value="Genomic_DNA"/>
</dbReference>
<dbReference type="PANTHER" id="PTHR43525">
    <property type="entry name" value="PROTEIN MALY"/>
    <property type="match status" value="1"/>
</dbReference>
<evidence type="ECO:0000259" key="6">
    <source>
        <dbReference type="Pfam" id="PF00155"/>
    </source>
</evidence>
<keyword evidence="3" id="KW-0663">Pyridoxal phosphate</keyword>
<accession>A0A7X2XXH7</accession>
<dbReference type="GO" id="GO:0030170">
    <property type="term" value="F:pyridoxal phosphate binding"/>
    <property type="evidence" value="ECO:0007669"/>
    <property type="project" value="InterPro"/>
</dbReference>
<evidence type="ECO:0000313" key="7">
    <source>
        <dbReference type="EMBL" id="MTV83330.1"/>
    </source>
</evidence>
<dbReference type="InterPro" id="IPR027619">
    <property type="entry name" value="C-S_lyase_PatB-like"/>
</dbReference>
<gene>
    <name evidence="7" type="ORF">GM612_11945</name>
</gene>
<protein>
    <recommendedName>
        <fullName evidence="2">cysteine-S-conjugate beta-lyase</fullName>
        <ecNumber evidence="2">4.4.1.13</ecNumber>
    </recommendedName>
</protein>
<sequence>MHLIDTNVNRTNPNDVKWGVTKDDPDLLPMTVADMDIATPAFIRDAMQNLINQKVLGYVIPSTTLYDAFIHWQKVYHGVSLTREQLILIPSVAVGLSFVLRYLTDVGDGVIVMSPYYPPYQTLIKSNQRQFIDFPLIQRDGQYVIDFKRLEQRMDTSKAKAILVCNPHNPGGRVWTNTELQRIHELANERGMLVIADEIHDDTVYSDNQPVSMLSDLMGEDAASQTVLLKSATKAFNLAGVKTAFLATKNTQILGKLKQAATAEAIEEVNTFGLVATRTAYEQGESWLKEVNAYLEGNRDFAYQYLREHIPMIRPMYPEGTYLMWLDFMAYGFSDQELDAKLRSLGHIALNPGIDYGKAGSGFMRLNFAVDRNVLKDALHRLESFDKAVKAN</sequence>
<dbReference type="InterPro" id="IPR015422">
    <property type="entry name" value="PyrdxlP-dep_Trfase_small"/>
</dbReference>
<evidence type="ECO:0000313" key="8">
    <source>
        <dbReference type="Proteomes" id="UP000466388"/>
    </source>
</evidence>
<dbReference type="PRINTS" id="PR00753">
    <property type="entry name" value="ACCSYNTHASE"/>
</dbReference>
<organism evidence="7 8">
    <name type="scientific">Secundilactobacillus folii</name>
    <dbReference type="NCBI Taxonomy" id="2678357"/>
    <lineage>
        <taxon>Bacteria</taxon>
        <taxon>Bacillati</taxon>
        <taxon>Bacillota</taxon>
        <taxon>Bacilli</taxon>
        <taxon>Lactobacillales</taxon>
        <taxon>Lactobacillaceae</taxon>
        <taxon>Secundilactobacillus</taxon>
    </lineage>
</organism>
<comment type="cofactor">
    <cofactor evidence="1">
        <name>pyridoxal 5'-phosphate</name>
        <dbReference type="ChEBI" id="CHEBI:597326"/>
    </cofactor>
</comment>
<proteinExistence type="inferred from homology"/>
<dbReference type="AlphaFoldDB" id="A0A7X2XXH7"/>
<dbReference type="Proteomes" id="UP000466388">
    <property type="component" value="Unassembled WGS sequence"/>
</dbReference>
<dbReference type="InterPro" id="IPR051798">
    <property type="entry name" value="Class-II_PLP-Dep_Aminotrans"/>
</dbReference>
<evidence type="ECO:0000256" key="2">
    <source>
        <dbReference type="ARBA" id="ARBA00012224"/>
    </source>
</evidence>
<dbReference type="EC" id="4.4.1.13" evidence="2"/>
<evidence type="ECO:0000256" key="4">
    <source>
        <dbReference type="ARBA" id="ARBA00023239"/>
    </source>
</evidence>
<evidence type="ECO:0000256" key="3">
    <source>
        <dbReference type="ARBA" id="ARBA00022898"/>
    </source>
</evidence>
<dbReference type="SUPFAM" id="SSF53383">
    <property type="entry name" value="PLP-dependent transferases"/>
    <property type="match status" value="1"/>
</dbReference>
<reference evidence="7 8" key="1">
    <citation type="submission" date="2019-11" db="EMBL/GenBank/DDBJ databases">
        <title>Lactobacillus sp. nov. CRM56-3, isolated from fermented tea leaves.</title>
        <authorList>
            <person name="Phuengjayaem S."/>
            <person name="Tanasupawat S."/>
        </authorList>
    </citation>
    <scope>NUCLEOTIDE SEQUENCE [LARGE SCALE GENOMIC DNA]</scope>
    <source>
        <strain evidence="7 8">CRM56-3</strain>
    </source>
</reference>
<dbReference type="InterPro" id="IPR015421">
    <property type="entry name" value="PyrdxlP-dep_Trfase_major"/>
</dbReference>
<keyword evidence="4 7" id="KW-0456">Lyase</keyword>
<name>A0A7X2XXH7_9LACO</name>
<keyword evidence="8" id="KW-1185">Reference proteome</keyword>
<evidence type="ECO:0000256" key="5">
    <source>
        <dbReference type="ARBA" id="ARBA00037974"/>
    </source>
</evidence>
<dbReference type="NCBIfam" id="TIGR04350">
    <property type="entry name" value="C_S_lyase_PatB"/>
    <property type="match status" value="1"/>
</dbReference>
<dbReference type="InterPro" id="IPR004839">
    <property type="entry name" value="Aminotransferase_I/II_large"/>
</dbReference>
<dbReference type="PANTHER" id="PTHR43525:SF1">
    <property type="entry name" value="PROTEIN MALY"/>
    <property type="match status" value="1"/>
</dbReference>
<comment type="caution">
    <text evidence="7">The sequence shown here is derived from an EMBL/GenBank/DDBJ whole genome shotgun (WGS) entry which is preliminary data.</text>
</comment>
<evidence type="ECO:0000256" key="1">
    <source>
        <dbReference type="ARBA" id="ARBA00001933"/>
    </source>
</evidence>
<dbReference type="Gene3D" id="3.40.640.10">
    <property type="entry name" value="Type I PLP-dependent aspartate aminotransferase-like (Major domain)"/>
    <property type="match status" value="1"/>
</dbReference>
<dbReference type="Pfam" id="PF00155">
    <property type="entry name" value="Aminotran_1_2"/>
    <property type="match status" value="1"/>
</dbReference>
<comment type="similarity">
    <text evidence="5">Belongs to the class-II pyridoxal-phosphate-dependent aminotransferase family. MalY/PatB cystathionine beta-lyase subfamily.</text>
</comment>
<dbReference type="GO" id="GO:0047804">
    <property type="term" value="F:cysteine-S-conjugate beta-lyase activity"/>
    <property type="evidence" value="ECO:0007669"/>
    <property type="project" value="UniProtKB-EC"/>
</dbReference>
<feature type="domain" description="Aminotransferase class I/classII large" evidence="6">
    <location>
        <begin position="34"/>
        <end position="382"/>
    </location>
</feature>
<dbReference type="InterPro" id="IPR015424">
    <property type="entry name" value="PyrdxlP-dep_Trfase"/>
</dbReference>
<dbReference type="CDD" id="cd00609">
    <property type="entry name" value="AAT_like"/>
    <property type="match status" value="1"/>
</dbReference>
<dbReference type="Gene3D" id="3.90.1150.10">
    <property type="entry name" value="Aspartate Aminotransferase, domain 1"/>
    <property type="match status" value="1"/>
</dbReference>